<accession>A0ABR8HHH9</accession>
<comment type="caution">
    <text evidence="1">The sequence shown here is derived from an EMBL/GenBank/DDBJ whole genome shotgun (WGS) entry which is preliminary data.</text>
</comment>
<protein>
    <submittedName>
        <fullName evidence="1">Uncharacterized protein</fullName>
    </submittedName>
</protein>
<dbReference type="EMBL" id="JACJTC010000019">
    <property type="protein sequence ID" value="MBD2614495.1"/>
    <property type="molecule type" value="Genomic_DNA"/>
</dbReference>
<sequence length="88" mass="9838">MTESQIQDIYSRLDTLESEVNSLKLLTGTTGTSQVAISQILNTQTEHTQILNNHSQILNNHSQILNNHSQLLDEILRILRDRNGGSGL</sequence>
<dbReference type="Proteomes" id="UP000606396">
    <property type="component" value="Unassembled WGS sequence"/>
</dbReference>
<dbReference type="RefSeq" id="WP_190951456.1">
    <property type="nucleotide sequence ID" value="NZ_JACJTC010000019.1"/>
</dbReference>
<organism evidence="1 2">
    <name type="scientific">Nostoc punctiforme FACHB-252</name>
    <dbReference type="NCBI Taxonomy" id="1357509"/>
    <lineage>
        <taxon>Bacteria</taxon>
        <taxon>Bacillati</taxon>
        <taxon>Cyanobacteriota</taxon>
        <taxon>Cyanophyceae</taxon>
        <taxon>Nostocales</taxon>
        <taxon>Nostocaceae</taxon>
        <taxon>Nostoc</taxon>
    </lineage>
</organism>
<evidence type="ECO:0000313" key="2">
    <source>
        <dbReference type="Proteomes" id="UP000606396"/>
    </source>
</evidence>
<keyword evidence="2" id="KW-1185">Reference proteome</keyword>
<evidence type="ECO:0000313" key="1">
    <source>
        <dbReference type="EMBL" id="MBD2614495.1"/>
    </source>
</evidence>
<name>A0ABR8HHH9_NOSPU</name>
<gene>
    <name evidence="1" type="ORF">H6G94_25015</name>
</gene>
<proteinExistence type="predicted"/>
<reference evidence="1 2" key="1">
    <citation type="journal article" date="2020" name="ISME J.">
        <title>Comparative genomics reveals insights into cyanobacterial evolution and habitat adaptation.</title>
        <authorList>
            <person name="Chen M.Y."/>
            <person name="Teng W.K."/>
            <person name="Zhao L."/>
            <person name="Hu C.X."/>
            <person name="Zhou Y.K."/>
            <person name="Han B.P."/>
            <person name="Song L.R."/>
            <person name="Shu W.S."/>
        </authorList>
    </citation>
    <scope>NUCLEOTIDE SEQUENCE [LARGE SCALE GENOMIC DNA]</scope>
    <source>
        <strain evidence="1 2">FACHB-252</strain>
    </source>
</reference>